<evidence type="ECO:0000313" key="3">
    <source>
        <dbReference type="Proteomes" id="UP000591131"/>
    </source>
</evidence>
<dbReference type="AlphaFoldDB" id="A0A7J6LBH0"/>
<accession>A0A7J6LBH0</accession>
<dbReference type="OrthoDB" id="10273223at2759"/>
<feature type="chain" id="PRO_5029479790" evidence="1">
    <location>
        <begin position="18"/>
        <end position="277"/>
    </location>
</feature>
<proteinExistence type="predicted"/>
<dbReference type="Proteomes" id="UP000591131">
    <property type="component" value="Unassembled WGS sequence"/>
</dbReference>
<evidence type="ECO:0000313" key="2">
    <source>
        <dbReference type="EMBL" id="KAF4656617.1"/>
    </source>
</evidence>
<organism evidence="2 3">
    <name type="scientific">Perkinsus chesapeaki</name>
    <name type="common">Clam parasite</name>
    <name type="synonym">Perkinsus andrewsi</name>
    <dbReference type="NCBI Taxonomy" id="330153"/>
    <lineage>
        <taxon>Eukaryota</taxon>
        <taxon>Sar</taxon>
        <taxon>Alveolata</taxon>
        <taxon>Perkinsozoa</taxon>
        <taxon>Perkinsea</taxon>
        <taxon>Perkinsida</taxon>
        <taxon>Perkinsidae</taxon>
        <taxon>Perkinsus</taxon>
    </lineage>
</organism>
<comment type="caution">
    <text evidence="2">The sequence shown here is derived from an EMBL/GenBank/DDBJ whole genome shotgun (WGS) entry which is preliminary data.</text>
</comment>
<protein>
    <submittedName>
        <fullName evidence="2">Uncharacterized protein</fullName>
    </submittedName>
</protein>
<sequence>MLLPSSVVSLLLPLVLCHGLVFIHKNDSAGLAFPFAKSYTIVPSPTHRAAPIERLDFVNAGQITMVSAAGAMGSYQCRYSVFRKSGAPRVTVNLAEDCRVIVTDSAGYYATSLLTGITVSSDYQTFYMPLSGGQEDQYICDSCNPSMMNPPLRLTYPLQAAYVLNEGPTSEARIQKFDFTMEYHGLVYITSVSGKLPSGSYKCGYTAHQEGTTTITLSDYCLVIVTDSEGYYSNTFLTGITISADRKVLEVPLNSGCKDTYSLVPSVGLERRQRRSS</sequence>
<dbReference type="EMBL" id="JAAPAO010000587">
    <property type="protein sequence ID" value="KAF4656617.1"/>
    <property type="molecule type" value="Genomic_DNA"/>
</dbReference>
<reference evidence="2 3" key="1">
    <citation type="submission" date="2020-04" db="EMBL/GenBank/DDBJ databases">
        <title>Perkinsus chesapeaki whole genome sequence.</title>
        <authorList>
            <person name="Bogema D.R."/>
        </authorList>
    </citation>
    <scope>NUCLEOTIDE SEQUENCE [LARGE SCALE GENOMIC DNA]</scope>
    <source>
        <strain evidence="2">ATCC PRA-425</strain>
    </source>
</reference>
<feature type="signal peptide" evidence="1">
    <location>
        <begin position="1"/>
        <end position="17"/>
    </location>
</feature>
<keyword evidence="1" id="KW-0732">Signal</keyword>
<gene>
    <name evidence="2" type="ORF">FOL47_008839</name>
</gene>
<keyword evidence="3" id="KW-1185">Reference proteome</keyword>
<name>A0A7J6LBH0_PERCH</name>
<evidence type="ECO:0000256" key="1">
    <source>
        <dbReference type="SAM" id="SignalP"/>
    </source>
</evidence>